<dbReference type="RefSeq" id="XP_040764919.1">
    <property type="nucleotide sequence ID" value="XM_040908749.1"/>
</dbReference>
<evidence type="ECO:0000313" key="2">
    <source>
        <dbReference type="EMBL" id="KZT07179.1"/>
    </source>
</evidence>
<evidence type="ECO:0000256" key="1">
    <source>
        <dbReference type="SAM" id="MobiDB-lite"/>
    </source>
</evidence>
<reference evidence="2 3" key="1">
    <citation type="journal article" date="2016" name="Mol. Biol. Evol.">
        <title>Comparative Genomics of Early-Diverging Mushroom-Forming Fungi Provides Insights into the Origins of Lignocellulose Decay Capabilities.</title>
        <authorList>
            <person name="Nagy L.G."/>
            <person name="Riley R."/>
            <person name="Tritt A."/>
            <person name="Adam C."/>
            <person name="Daum C."/>
            <person name="Floudas D."/>
            <person name="Sun H."/>
            <person name="Yadav J.S."/>
            <person name="Pangilinan J."/>
            <person name="Larsson K.H."/>
            <person name="Matsuura K."/>
            <person name="Barry K."/>
            <person name="Labutti K."/>
            <person name="Kuo R."/>
            <person name="Ohm R.A."/>
            <person name="Bhattacharya S.S."/>
            <person name="Shirouzu T."/>
            <person name="Yoshinaga Y."/>
            <person name="Martin F.M."/>
            <person name="Grigoriev I.V."/>
            <person name="Hibbett D.S."/>
        </authorList>
    </citation>
    <scope>NUCLEOTIDE SEQUENCE [LARGE SCALE GENOMIC DNA]</scope>
    <source>
        <strain evidence="2 3">93-53</strain>
    </source>
</reference>
<gene>
    <name evidence="2" type="ORF">LAESUDRAFT_725072</name>
</gene>
<feature type="compositionally biased region" description="Polar residues" evidence="1">
    <location>
        <begin position="1"/>
        <end position="13"/>
    </location>
</feature>
<dbReference type="Proteomes" id="UP000076871">
    <property type="component" value="Unassembled WGS sequence"/>
</dbReference>
<protein>
    <submittedName>
        <fullName evidence="2">Uncharacterized protein</fullName>
    </submittedName>
</protein>
<proteinExistence type="predicted"/>
<name>A0A165EJG8_9APHY</name>
<keyword evidence="3" id="KW-1185">Reference proteome</keyword>
<sequence>MSPQSSRQINYITTPPHPPLASTHTMSDTVKCANVEANGGTCSWPTCGCAEPPKSK</sequence>
<accession>A0A165EJG8</accession>
<dbReference type="OrthoDB" id="2806003at2759"/>
<feature type="region of interest" description="Disordered" evidence="1">
    <location>
        <begin position="1"/>
        <end position="23"/>
    </location>
</feature>
<evidence type="ECO:0000313" key="3">
    <source>
        <dbReference type="Proteomes" id="UP000076871"/>
    </source>
</evidence>
<organism evidence="2 3">
    <name type="scientific">Laetiporus sulphureus 93-53</name>
    <dbReference type="NCBI Taxonomy" id="1314785"/>
    <lineage>
        <taxon>Eukaryota</taxon>
        <taxon>Fungi</taxon>
        <taxon>Dikarya</taxon>
        <taxon>Basidiomycota</taxon>
        <taxon>Agaricomycotina</taxon>
        <taxon>Agaricomycetes</taxon>
        <taxon>Polyporales</taxon>
        <taxon>Laetiporus</taxon>
    </lineage>
</organism>
<dbReference type="InParanoid" id="A0A165EJG8"/>
<dbReference type="AlphaFoldDB" id="A0A165EJG8"/>
<dbReference type="GeneID" id="63825778"/>
<dbReference type="EMBL" id="KV427620">
    <property type="protein sequence ID" value="KZT07179.1"/>
    <property type="molecule type" value="Genomic_DNA"/>
</dbReference>